<proteinExistence type="predicted"/>
<dbReference type="PANTHER" id="PTHR47357:SF1">
    <property type="entry name" value="SPINDLE POLE BODY COMPONENT 110"/>
    <property type="match status" value="1"/>
</dbReference>
<dbReference type="EMBL" id="CYKH01001670">
    <property type="protein sequence ID" value="CUG88733.1"/>
    <property type="molecule type" value="Genomic_DNA"/>
</dbReference>
<feature type="region of interest" description="Disordered" evidence="2">
    <location>
        <begin position="763"/>
        <end position="787"/>
    </location>
</feature>
<evidence type="ECO:0000256" key="2">
    <source>
        <dbReference type="SAM" id="MobiDB-lite"/>
    </source>
</evidence>
<accession>A0A0S4JBH0</accession>
<feature type="compositionally biased region" description="Basic and acidic residues" evidence="2">
    <location>
        <begin position="1252"/>
        <end position="1261"/>
    </location>
</feature>
<feature type="coiled-coil region" evidence="1">
    <location>
        <begin position="839"/>
        <end position="870"/>
    </location>
</feature>
<keyword evidence="1" id="KW-0175">Coiled coil</keyword>
<feature type="coiled-coil region" evidence="1">
    <location>
        <begin position="1470"/>
        <end position="1529"/>
    </location>
</feature>
<feature type="compositionally biased region" description="Polar residues" evidence="2">
    <location>
        <begin position="1052"/>
        <end position="1065"/>
    </location>
</feature>
<name>A0A0S4JBH0_BODSA</name>
<gene>
    <name evidence="3" type="ORF">BSAL_17015</name>
</gene>
<reference evidence="4" key="1">
    <citation type="submission" date="2015-09" db="EMBL/GenBank/DDBJ databases">
        <authorList>
            <consortium name="Pathogen Informatics"/>
        </authorList>
    </citation>
    <scope>NUCLEOTIDE SEQUENCE [LARGE SCALE GENOMIC DNA]</scope>
    <source>
        <strain evidence="4">Lake Konstanz</strain>
    </source>
</reference>
<feature type="region of interest" description="Disordered" evidence="2">
    <location>
        <begin position="1252"/>
        <end position="1284"/>
    </location>
</feature>
<feature type="coiled-coil region" evidence="1">
    <location>
        <begin position="548"/>
        <end position="636"/>
    </location>
</feature>
<feature type="coiled-coil region" evidence="1">
    <location>
        <begin position="55"/>
        <end position="134"/>
    </location>
</feature>
<feature type="region of interest" description="Disordered" evidence="2">
    <location>
        <begin position="1052"/>
        <end position="1075"/>
    </location>
</feature>
<protein>
    <submittedName>
        <fullName evidence="3">Uncharacterized protein</fullName>
    </submittedName>
</protein>
<feature type="coiled-coil region" evidence="1">
    <location>
        <begin position="1559"/>
        <end position="1593"/>
    </location>
</feature>
<feature type="compositionally biased region" description="Low complexity" evidence="2">
    <location>
        <begin position="1384"/>
        <end position="1395"/>
    </location>
</feature>
<dbReference type="GO" id="GO:0005856">
    <property type="term" value="C:cytoskeleton"/>
    <property type="evidence" value="ECO:0007669"/>
    <property type="project" value="TreeGrafter"/>
</dbReference>
<sequence length="1957" mass="215764">MEEQRLKDSAQRIVLSKERTKLLLERAEGLVASRFAFKTTGGDTAEEMQQRAFDLRTAIATRETLKGELEQHKARRGRLTELHNELNVAEEEMCAVKLDINEHEMALDELYLKIADVENHMNVLINDLTSLRDQLPKLYETEGYHRGQVDALGKELLAAKEMVEKKRQMVVETEANLNFLMNVGMSSVMWSEAEKQKNDNVASKASSIAKRKWSTVGKVKGEDIIYDADLTPRTADWGKKQRESKVKYMWRVVFHAMKLGYLTNKIPFPPEAFARMMNHIHGSNDAETIRDLHAQLSNTHRIVQDQTDAIKKLERLVQVKGDRFKEAELKHSAIQQKYEKLRVEAAALRKVMATMEDKSVSQLQKENELYEVERRNLYGKLYGRKAESSANLLARKSSFSVDGADRLGRTESFVVKPVEMDIPIITESKHLGLNPLSFADGATARMSPVHTSSPRNSSPSNFRRVQTLTSVVLDERVKVAERVQEFNGPSGTGFLQQQLDRYVAAQKQFDTRLNSAQRSRAALLRKLELAEGLAMHAFDSFARNRQSVEEELEEMMVHSQKVQKLQLERYVEERRAYETRISKLESSNSTLERDFASTQAFAASLESQCGTLMETKDALEDELRSTKAALDTASSVFAPDDLGPINATIAKINSVKCQDLVDYDTAIGRILPMKSQRNFTGVVTQLSAGMQQSFLFICSHLRRLFETSLRRTALSVTSSEDIAKKLQEQFETLIKLSSGIGRIGLDAIESWDAFKREQYKDAATDVDDLPQPPPVYIEKPPPPSAEVDTQTVESSLRVGKNNMSSQTAVVTTKTVSSETTITLGKGSGDGLGFVSSDKVKRMEELLKAKIREADDAHQRMENIKQRAARRADRFSRTQVSMNKHAMHLEDIVATASTLWSDDLAHSCVSVHDVDQCTQVDPVELLVPRDAQTQYWMPDARSISNTHEQQQQQVDVVTAIEGGVCVVGVFPRAPLPDNGTQTEEVVKKQFHDAEVITEWTAATFAPPTSGSDGETAFSPHAASQTRPTFNIAQLITLPPTPTGTMSEAALSPKSNAAVSGPSSPSMLSPHRTGSMRSAGGGGVLSLMQHFQSQPITVASPTRAAVPVSHAGVQTDFSVGITDQTVDLAAFEAFCGAVSGRSATPPEPQTIHVPVVDEELTAKTIAEFEASLETRLVSEFGQHRQYLEEELDAKAKDYDRQHQQVDRDALKLRLRVSDMQQNYEAIAASVTKFKFAAKQLEEAKAELQQERTLRQEAEKRLADAKSLGGNNGRRSSARLAPSSQISTEAAVPLRGGISGRNPSIVAASQQSEDIAAVATNAARRQSRVPTGLDPADADLMRTLRREKDQLVIQLESLKAKVAQLEQELEEQKHQAVGAMSSFLQRGSSSTGLQTTSTTKKESFAARTLQQHRSAAKRGGLPSSPTRIESPIPHGQEEPRHQVEAQRSSPDAQAVISSPIIHSAHNFADATLVAQLQQRINDLQLQLLSAHKDIMETRSVADRHQHSQKETIEALQRSLAQSEAMVKKSQSDEVRAKNDLLKERAAHNDSVAMLENTAAETQKKATKIRSDLERQVQTLQKQHEAAEKSALSYKQQFHASREALEEVRGSLAIATAHYASKARAAASLVSQLHCALVESAVAIKSALVLENFQLADPMMGETAVKVMRMLVEEDEEADVAAANDQLLDMSKYLGDRDVDLLRRMTLSVKHFAGVATIASAESSRPTTREAGAVRTAYSTPHAFALPAGVGNGQMDDFHVDSAPLPMTPRRHPPTSQFLGGLIFPVRTGGTGTSPSSQHPQENLGRMEEVSAATVLPHIQLQSRSPTRRPVFNVKLAEGDKTFSLFSTSSAIHSTHDKGIRGGTPQIHDTSSSRHALLGSSHQSLPFAGGRLALLPPRPVSTPPELSVVNGLTKKDVAEGTHTEQHRGSAEDSSRVLIHGNLPSRAALGSRKDRRRIVLKQ</sequence>
<evidence type="ECO:0000256" key="1">
    <source>
        <dbReference type="SAM" id="Coils"/>
    </source>
</evidence>
<dbReference type="PANTHER" id="PTHR47357">
    <property type="entry name" value="COP1-INTERACTIVE PROTEIN 1"/>
    <property type="match status" value="1"/>
</dbReference>
<evidence type="ECO:0000313" key="3">
    <source>
        <dbReference type="EMBL" id="CUG88733.1"/>
    </source>
</evidence>
<keyword evidence="4" id="KW-1185">Reference proteome</keyword>
<feature type="compositionally biased region" description="Basic and acidic residues" evidence="2">
    <location>
        <begin position="1432"/>
        <end position="1441"/>
    </location>
</feature>
<dbReference type="Proteomes" id="UP000051952">
    <property type="component" value="Unassembled WGS sequence"/>
</dbReference>
<dbReference type="VEuPathDB" id="TriTrypDB:BSAL_17015"/>
<feature type="coiled-coil region" evidence="1">
    <location>
        <begin position="324"/>
        <end position="380"/>
    </location>
</feature>
<feature type="coiled-coil region" evidence="1">
    <location>
        <begin position="1338"/>
        <end position="1379"/>
    </location>
</feature>
<feature type="compositionally biased region" description="Pro residues" evidence="2">
    <location>
        <begin position="770"/>
        <end position="784"/>
    </location>
</feature>
<dbReference type="GO" id="GO:0005200">
    <property type="term" value="F:structural constituent of cytoskeleton"/>
    <property type="evidence" value="ECO:0007669"/>
    <property type="project" value="TreeGrafter"/>
</dbReference>
<organism evidence="3 4">
    <name type="scientific">Bodo saltans</name>
    <name type="common">Flagellated protozoan</name>
    <dbReference type="NCBI Taxonomy" id="75058"/>
    <lineage>
        <taxon>Eukaryota</taxon>
        <taxon>Discoba</taxon>
        <taxon>Euglenozoa</taxon>
        <taxon>Kinetoplastea</taxon>
        <taxon>Metakinetoplastina</taxon>
        <taxon>Eubodonida</taxon>
        <taxon>Bodonidae</taxon>
        <taxon>Bodo</taxon>
    </lineage>
</organism>
<feature type="region of interest" description="Disordered" evidence="2">
    <location>
        <begin position="1380"/>
        <end position="1450"/>
    </location>
</feature>
<evidence type="ECO:0000313" key="4">
    <source>
        <dbReference type="Proteomes" id="UP000051952"/>
    </source>
</evidence>